<keyword evidence="2" id="KW-1133">Transmembrane helix</keyword>
<keyword evidence="2" id="KW-0472">Membrane</keyword>
<name>A0A7T8GQI1_CALRO</name>
<sequence length="75" mass="8633">MKKGSDEWRQAGLTSHSSPGRRIQRKKTKQSAAFSVYLWLLCSPALVPLLDFFLWEVITDHLLQLRKKICGVNSF</sequence>
<keyword evidence="2" id="KW-0812">Transmembrane</keyword>
<gene>
    <name evidence="3" type="ORF">FKW44_021018</name>
</gene>
<evidence type="ECO:0000313" key="4">
    <source>
        <dbReference type="Proteomes" id="UP000595437"/>
    </source>
</evidence>
<protein>
    <submittedName>
        <fullName evidence="3">Uncharacterized protein</fullName>
    </submittedName>
</protein>
<dbReference type="AlphaFoldDB" id="A0A7T8GQI1"/>
<keyword evidence="4" id="KW-1185">Reference proteome</keyword>
<evidence type="ECO:0000313" key="3">
    <source>
        <dbReference type="EMBL" id="QQP36043.1"/>
    </source>
</evidence>
<feature type="region of interest" description="Disordered" evidence="1">
    <location>
        <begin position="1"/>
        <end position="26"/>
    </location>
</feature>
<reference evidence="4" key="1">
    <citation type="submission" date="2021-01" db="EMBL/GenBank/DDBJ databases">
        <title>Caligus Genome Assembly.</title>
        <authorList>
            <person name="Gallardo-Escarate C."/>
        </authorList>
    </citation>
    <scope>NUCLEOTIDE SEQUENCE [LARGE SCALE GENOMIC DNA]</scope>
</reference>
<dbReference type="EMBL" id="CP045904">
    <property type="protein sequence ID" value="QQP36043.1"/>
    <property type="molecule type" value="Genomic_DNA"/>
</dbReference>
<proteinExistence type="predicted"/>
<evidence type="ECO:0000256" key="2">
    <source>
        <dbReference type="SAM" id="Phobius"/>
    </source>
</evidence>
<dbReference type="Proteomes" id="UP000595437">
    <property type="component" value="Chromosome 15"/>
</dbReference>
<organism evidence="3 4">
    <name type="scientific">Caligus rogercresseyi</name>
    <name type="common">Sea louse</name>
    <dbReference type="NCBI Taxonomy" id="217165"/>
    <lineage>
        <taxon>Eukaryota</taxon>
        <taxon>Metazoa</taxon>
        <taxon>Ecdysozoa</taxon>
        <taxon>Arthropoda</taxon>
        <taxon>Crustacea</taxon>
        <taxon>Multicrustacea</taxon>
        <taxon>Hexanauplia</taxon>
        <taxon>Copepoda</taxon>
        <taxon>Siphonostomatoida</taxon>
        <taxon>Caligidae</taxon>
        <taxon>Caligus</taxon>
    </lineage>
</organism>
<evidence type="ECO:0000256" key="1">
    <source>
        <dbReference type="SAM" id="MobiDB-lite"/>
    </source>
</evidence>
<feature type="transmembrane region" description="Helical" evidence="2">
    <location>
        <begin position="31"/>
        <end position="55"/>
    </location>
</feature>
<accession>A0A7T8GQI1</accession>